<proteinExistence type="predicted"/>
<reference evidence="1" key="1">
    <citation type="journal article" date="2014" name="Front. Microbiol.">
        <title>High frequency of phylogenetically diverse reductive dehalogenase-homologous genes in deep subseafloor sedimentary metagenomes.</title>
        <authorList>
            <person name="Kawai M."/>
            <person name="Futagami T."/>
            <person name="Toyoda A."/>
            <person name="Takaki Y."/>
            <person name="Nishi S."/>
            <person name="Hori S."/>
            <person name="Arai W."/>
            <person name="Tsubouchi T."/>
            <person name="Morono Y."/>
            <person name="Uchiyama I."/>
            <person name="Ito T."/>
            <person name="Fujiyama A."/>
            <person name="Inagaki F."/>
            <person name="Takami H."/>
        </authorList>
    </citation>
    <scope>NUCLEOTIDE SEQUENCE</scope>
    <source>
        <strain evidence="1">Expedition CK06-06</strain>
    </source>
</reference>
<feature type="non-terminal residue" evidence="1">
    <location>
        <position position="86"/>
    </location>
</feature>
<dbReference type="AlphaFoldDB" id="X0Z6V6"/>
<evidence type="ECO:0000313" key="1">
    <source>
        <dbReference type="EMBL" id="GAG56103.1"/>
    </source>
</evidence>
<protein>
    <submittedName>
        <fullName evidence="1">Uncharacterized protein</fullName>
    </submittedName>
</protein>
<dbReference type="EMBL" id="BART01002075">
    <property type="protein sequence ID" value="GAG56103.1"/>
    <property type="molecule type" value="Genomic_DNA"/>
</dbReference>
<gene>
    <name evidence="1" type="ORF">S01H4_06641</name>
</gene>
<accession>X0Z6V6</accession>
<comment type="caution">
    <text evidence="1">The sequence shown here is derived from an EMBL/GenBank/DDBJ whole genome shotgun (WGS) entry which is preliminary data.</text>
</comment>
<name>X0Z6V6_9ZZZZ</name>
<organism evidence="1">
    <name type="scientific">marine sediment metagenome</name>
    <dbReference type="NCBI Taxonomy" id="412755"/>
    <lineage>
        <taxon>unclassified sequences</taxon>
        <taxon>metagenomes</taxon>
        <taxon>ecological metagenomes</taxon>
    </lineage>
</organism>
<sequence>MAATAVSGRFFPGLNCSLIAGLRTQDRFGVQAIDPHALELTEATAFKVTVTTSSGTYEDEVVVMTHMPYAVSLGINNVPIRANSGL</sequence>